<comment type="caution">
    <text evidence="2">The sequence shown here is derived from an EMBL/GenBank/DDBJ whole genome shotgun (WGS) entry which is preliminary data.</text>
</comment>
<dbReference type="InterPro" id="IPR034122">
    <property type="entry name" value="Retropepsin-like_bacterial"/>
</dbReference>
<evidence type="ECO:0000313" key="3">
    <source>
        <dbReference type="Proteomes" id="UP001165565"/>
    </source>
</evidence>
<evidence type="ECO:0000256" key="1">
    <source>
        <dbReference type="SAM" id="SignalP"/>
    </source>
</evidence>
<evidence type="ECO:0000313" key="2">
    <source>
        <dbReference type="EMBL" id="MCW6535141.1"/>
    </source>
</evidence>
<proteinExistence type="predicted"/>
<dbReference type="PROSITE" id="PS00141">
    <property type="entry name" value="ASP_PROTEASE"/>
    <property type="match status" value="2"/>
</dbReference>
<feature type="signal peptide" evidence="1">
    <location>
        <begin position="1"/>
        <end position="25"/>
    </location>
</feature>
<dbReference type="CDD" id="cd05483">
    <property type="entry name" value="retropepsin_like_bacteria"/>
    <property type="match status" value="1"/>
</dbReference>
<dbReference type="GO" id="GO:0006508">
    <property type="term" value="P:proteolysis"/>
    <property type="evidence" value="ECO:0007669"/>
    <property type="project" value="UniProtKB-KW"/>
</dbReference>
<protein>
    <submittedName>
        <fullName evidence="2">Aspartyl protease family protein</fullName>
    </submittedName>
</protein>
<feature type="chain" id="PRO_5041218756" evidence="1">
    <location>
        <begin position="26"/>
        <end position="315"/>
    </location>
</feature>
<name>A0AA41Z9M4_9SPHN</name>
<gene>
    <name evidence="2" type="ORF">NEE01_10120</name>
</gene>
<organism evidence="2 3">
    <name type="scientific">Sphingomonas lycopersici</name>
    <dbReference type="NCBI Taxonomy" id="2951807"/>
    <lineage>
        <taxon>Bacteria</taxon>
        <taxon>Pseudomonadati</taxon>
        <taxon>Pseudomonadota</taxon>
        <taxon>Alphaproteobacteria</taxon>
        <taxon>Sphingomonadales</taxon>
        <taxon>Sphingomonadaceae</taxon>
        <taxon>Sphingomonas</taxon>
    </lineage>
</organism>
<keyword evidence="2" id="KW-0645">Protease</keyword>
<dbReference type="GO" id="GO:0004190">
    <property type="term" value="F:aspartic-type endopeptidase activity"/>
    <property type="evidence" value="ECO:0007669"/>
    <property type="project" value="InterPro"/>
</dbReference>
<dbReference type="Pfam" id="PF13650">
    <property type="entry name" value="Asp_protease_2"/>
    <property type="match status" value="2"/>
</dbReference>
<dbReference type="SUPFAM" id="SSF50630">
    <property type="entry name" value="Acid proteases"/>
    <property type="match status" value="2"/>
</dbReference>
<keyword evidence="2" id="KW-0378">Hydrolase</keyword>
<dbReference type="InterPro" id="IPR001969">
    <property type="entry name" value="Aspartic_peptidase_AS"/>
</dbReference>
<dbReference type="AlphaFoldDB" id="A0AA41Z9M4"/>
<sequence>MKRMLAMPLLLLLTAQSPVPQPAPAIPPPPPADATTPLGDLLNFGGNGERMTVPVQIGSTGPYRFIIDTGAQRTVVSRELAGSLRLAAGPTVRVTAMTGVSEVSTVVIPSITVGALGGERIEAPALEGRYLGAPGMLGIDSLQGHALAIDFDKQSMVVSPSRRRSSRESSDPGEIVVRARSLFGQLVVTEATVGDVKVRVIIDTGSAVTMGNSALQKAVMRRGKVGIPIALTGVTGETVTVNYTVLNTIKLGQMTINDMPIAYAASDAPPFKLFGLDKRPALMLGMDALRLFRKVDIDFANREVRFKMPRNAFIS</sequence>
<dbReference type="Gene3D" id="2.40.70.10">
    <property type="entry name" value="Acid Proteases"/>
    <property type="match status" value="2"/>
</dbReference>
<dbReference type="Proteomes" id="UP001165565">
    <property type="component" value="Unassembled WGS sequence"/>
</dbReference>
<keyword evidence="1" id="KW-0732">Signal</keyword>
<dbReference type="EMBL" id="JANFAV010000005">
    <property type="protein sequence ID" value="MCW6535141.1"/>
    <property type="molecule type" value="Genomic_DNA"/>
</dbReference>
<reference evidence="2" key="1">
    <citation type="submission" date="2022-06" db="EMBL/GenBank/DDBJ databases">
        <title>Sphingomonas sp. nov. isolated from rhizosphere soil of tomato.</title>
        <authorList>
            <person name="Dong H."/>
            <person name="Gao R."/>
        </authorList>
    </citation>
    <scope>NUCLEOTIDE SEQUENCE</scope>
    <source>
        <strain evidence="2">MMSM24</strain>
    </source>
</reference>
<dbReference type="InterPro" id="IPR021109">
    <property type="entry name" value="Peptidase_aspartic_dom_sf"/>
</dbReference>
<dbReference type="RefSeq" id="WP_265313516.1">
    <property type="nucleotide sequence ID" value="NZ_JANFAU010000007.1"/>
</dbReference>
<keyword evidence="3" id="KW-1185">Reference proteome</keyword>
<accession>A0AA41Z9M4</accession>